<evidence type="ECO:0000256" key="1">
    <source>
        <dbReference type="ARBA" id="ARBA00022574"/>
    </source>
</evidence>
<dbReference type="InterPro" id="IPR048720">
    <property type="entry name" value="PROPPIN"/>
</dbReference>
<dbReference type="Proteomes" id="UP001470230">
    <property type="component" value="Unassembled WGS sequence"/>
</dbReference>
<keyword evidence="5" id="KW-1185">Reference proteome</keyword>
<evidence type="ECO:0000313" key="4">
    <source>
        <dbReference type="EMBL" id="KAK8893234.1"/>
    </source>
</evidence>
<dbReference type="InterPro" id="IPR001680">
    <property type="entry name" value="WD40_rpt"/>
</dbReference>
<dbReference type="InterPro" id="IPR036322">
    <property type="entry name" value="WD40_repeat_dom_sf"/>
</dbReference>
<evidence type="ECO:0000256" key="2">
    <source>
        <dbReference type="ARBA" id="ARBA00022737"/>
    </source>
</evidence>
<dbReference type="InterPro" id="IPR015943">
    <property type="entry name" value="WD40/YVTN_repeat-like_dom_sf"/>
</dbReference>
<dbReference type="SUPFAM" id="SSF50978">
    <property type="entry name" value="WD40 repeat-like"/>
    <property type="match status" value="1"/>
</dbReference>
<evidence type="ECO:0000256" key="3">
    <source>
        <dbReference type="ARBA" id="ARBA00025740"/>
    </source>
</evidence>
<organism evidence="4 5">
    <name type="scientific">Tritrichomonas musculus</name>
    <dbReference type="NCBI Taxonomy" id="1915356"/>
    <lineage>
        <taxon>Eukaryota</taxon>
        <taxon>Metamonada</taxon>
        <taxon>Parabasalia</taxon>
        <taxon>Tritrichomonadida</taxon>
        <taxon>Tritrichomonadidae</taxon>
        <taxon>Tritrichomonas</taxon>
    </lineage>
</organism>
<comment type="similarity">
    <text evidence="3">Belongs to the WD repeat PROPPIN family.</text>
</comment>
<accession>A0ABR2KQ53</accession>
<dbReference type="Gene3D" id="2.130.10.10">
    <property type="entry name" value="YVTN repeat-like/Quinoprotein amine dehydrogenase"/>
    <property type="match status" value="1"/>
</dbReference>
<reference evidence="4 5" key="1">
    <citation type="submission" date="2024-04" db="EMBL/GenBank/DDBJ databases">
        <title>Tritrichomonas musculus Genome.</title>
        <authorList>
            <person name="Alves-Ferreira E."/>
            <person name="Grigg M."/>
            <person name="Lorenzi H."/>
            <person name="Galac M."/>
        </authorList>
    </citation>
    <scope>NUCLEOTIDE SEQUENCE [LARGE SCALE GENOMIC DNA]</scope>
    <source>
        <strain evidence="4 5">EAF2021</strain>
    </source>
</reference>
<keyword evidence="1" id="KW-0853">WD repeat</keyword>
<dbReference type="SMART" id="SM00320">
    <property type="entry name" value="WD40"/>
    <property type="match status" value="2"/>
</dbReference>
<name>A0ABR2KQ53_9EUKA</name>
<gene>
    <name evidence="4" type="ORF">M9Y10_021651</name>
</gene>
<dbReference type="PANTHER" id="PTHR11227">
    <property type="entry name" value="WD-REPEAT PROTEIN INTERACTING WITH PHOSPHOINOSIDES WIPI -RELATED"/>
    <property type="match status" value="1"/>
</dbReference>
<proteinExistence type="inferred from homology"/>
<comment type="caution">
    <text evidence="4">The sequence shown here is derived from an EMBL/GenBank/DDBJ whole genome shotgun (WGS) entry which is preliminary data.</text>
</comment>
<keyword evidence="2" id="KW-0677">Repeat</keyword>
<evidence type="ECO:0000313" key="5">
    <source>
        <dbReference type="Proteomes" id="UP001470230"/>
    </source>
</evidence>
<protein>
    <submittedName>
        <fullName evidence="4">WD repeat domain phosphoinositide-interacting protein 3</fullName>
    </submittedName>
</protein>
<dbReference type="EMBL" id="JAPFFF010000003">
    <property type="protein sequence ID" value="KAK8893234.1"/>
    <property type="molecule type" value="Genomic_DNA"/>
</dbReference>
<dbReference type="Pfam" id="PF21032">
    <property type="entry name" value="PROPPIN"/>
    <property type="match status" value="1"/>
</dbReference>
<sequence>MNDLQLPINSINFTPNAQTLCIALANGFAIFSLGHLKLRIHRTFDEQSFGNVSCLNDSSLIVCSATFGPSTAQEKMLCIYDNTLGRIVFEVQSPEPIKKVFSLKKIFGFSTKSEFRIYTFDPPILYAQYKIRSNDLNPCDIVESGESFVLAIIGRNPGVARIIRGEKCDKKDISITAHSHPITILKLSCDGNFVATASSLGTVIKLFSTKTGNLIGQFRRGTLQAEIQSISFSPNSELLAISSSKGTIHVFPIKRLHGSSEIRSDMKTTCPTLISPVLCFASNNILYAASNSGVVSTFAINETIKTVNITDSESFTDCLANQ</sequence>